<keyword evidence="1" id="KW-0732">Signal</keyword>
<protein>
    <recommendedName>
        <fullName evidence="4">Vitelline membrane outer layer protein 1 homolog</fullName>
    </recommendedName>
</protein>
<evidence type="ECO:0008006" key="4">
    <source>
        <dbReference type="Google" id="ProtNLM"/>
    </source>
</evidence>
<evidence type="ECO:0000256" key="1">
    <source>
        <dbReference type="SAM" id="SignalP"/>
    </source>
</evidence>
<dbReference type="OrthoDB" id="6344411at2759"/>
<dbReference type="CDD" id="cd00220">
    <property type="entry name" value="VMO-I"/>
    <property type="match status" value="1"/>
</dbReference>
<dbReference type="Proteomes" id="UP000327468">
    <property type="component" value="Chromosome 22"/>
</dbReference>
<dbReference type="SUPFAM" id="SSF51092">
    <property type="entry name" value="Vitelline membrane outer protein-I (VMO-I)"/>
    <property type="match status" value="1"/>
</dbReference>
<dbReference type="InterPro" id="IPR005515">
    <property type="entry name" value="VOMI"/>
</dbReference>
<feature type="chain" id="PRO_5024465127" description="Vitelline membrane outer layer protein 1 homolog" evidence="1">
    <location>
        <begin position="20"/>
        <end position="215"/>
    </location>
</feature>
<dbReference type="InterPro" id="IPR036706">
    <property type="entry name" value="VOMI_sf"/>
</dbReference>
<dbReference type="GO" id="GO:0005615">
    <property type="term" value="C:extracellular space"/>
    <property type="evidence" value="ECO:0007669"/>
    <property type="project" value="TreeGrafter"/>
</dbReference>
<dbReference type="Pfam" id="PF03762">
    <property type="entry name" value="VOMI"/>
    <property type="match status" value="1"/>
</dbReference>
<evidence type="ECO:0000313" key="2">
    <source>
        <dbReference type="EMBL" id="KAB5532909.1"/>
    </source>
</evidence>
<reference evidence="2 3" key="1">
    <citation type="submission" date="2019-06" db="EMBL/GenBank/DDBJ databases">
        <title>A chromosome-scale genome assembly of the striped catfish, Pangasianodon hypophthalmus.</title>
        <authorList>
            <person name="Wen M."/>
            <person name="Zahm M."/>
            <person name="Roques C."/>
            <person name="Cabau C."/>
            <person name="Klopp C."/>
            <person name="Donnadieu C."/>
            <person name="Jouanno E."/>
            <person name="Avarre J.-C."/>
            <person name="Campet M."/>
            <person name="Ha T.T.T."/>
            <person name="Dugue R."/>
            <person name="Lampietro C."/>
            <person name="Louis A."/>
            <person name="Herpin A."/>
            <person name="Echchiki A."/>
            <person name="Berthelot C."/>
            <person name="Parey E."/>
            <person name="Roest-Crollius H."/>
            <person name="Braasch I."/>
            <person name="Postlethwait J."/>
            <person name="Bobe J."/>
            <person name="Montfort J."/>
            <person name="Bouchez O."/>
            <person name="Begum T."/>
            <person name="Schartl M."/>
            <person name="Guiguen Y."/>
        </authorList>
    </citation>
    <scope>NUCLEOTIDE SEQUENCE [LARGE SCALE GENOMIC DNA]</scope>
    <source>
        <strain evidence="2 3">Indonesia</strain>
        <tissue evidence="2">Blood</tissue>
    </source>
</reference>
<dbReference type="EMBL" id="VFJC01000023">
    <property type="protein sequence ID" value="KAB5532909.1"/>
    <property type="molecule type" value="Genomic_DNA"/>
</dbReference>
<name>A0A5N5KRA4_PANHP</name>
<proteinExistence type="predicted"/>
<evidence type="ECO:0000313" key="3">
    <source>
        <dbReference type="Proteomes" id="UP000327468"/>
    </source>
</evidence>
<dbReference type="AlphaFoldDB" id="A0A5N5KRA4"/>
<gene>
    <name evidence="2" type="ORF">PHYPO_G00125520</name>
</gene>
<organism evidence="2 3">
    <name type="scientific">Pangasianodon hypophthalmus</name>
    <name type="common">Striped catfish</name>
    <name type="synonym">Helicophagus hypophthalmus</name>
    <dbReference type="NCBI Taxonomy" id="310915"/>
    <lineage>
        <taxon>Eukaryota</taxon>
        <taxon>Metazoa</taxon>
        <taxon>Chordata</taxon>
        <taxon>Craniata</taxon>
        <taxon>Vertebrata</taxon>
        <taxon>Euteleostomi</taxon>
        <taxon>Actinopterygii</taxon>
        <taxon>Neopterygii</taxon>
        <taxon>Teleostei</taxon>
        <taxon>Ostariophysi</taxon>
        <taxon>Siluriformes</taxon>
        <taxon>Pangasiidae</taxon>
        <taxon>Pangasianodon</taxon>
    </lineage>
</organism>
<accession>A0A5N5KRA4</accession>
<keyword evidence="3" id="KW-1185">Reference proteome</keyword>
<comment type="caution">
    <text evidence="2">The sequence shown here is derived from an EMBL/GenBank/DDBJ whole genome shotgun (WGS) entry which is preliminary data.</text>
</comment>
<dbReference type="PANTHER" id="PTHR18841:SF0">
    <property type="entry name" value="VITELLINE MEMBRANE OUTER LAYER 1 HOMOLOG A-RELATED"/>
    <property type="match status" value="1"/>
</dbReference>
<dbReference type="Gene3D" id="2.100.10.20">
    <property type="entry name" value="Vitelline membrane outer layer protein I (VOMI)"/>
    <property type="match status" value="1"/>
</dbReference>
<dbReference type="PANTHER" id="PTHR18841">
    <property type="entry name" value="VITELLINE MEMBRANE OUTER LAYER PROTEIN I-RELATED"/>
    <property type="match status" value="1"/>
</dbReference>
<feature type="signal peptide" evidence="1">
    <location>
        <begin position="1"/>
        <end position="19"/>
    </location>
</feature>
<sequence>MTMALIYISVLCFLTLVSSVEVEFEDRPRIIPAGTTFASRNYTSILTVPNGGKFGIWMWSEMCPKNFYAVGFSLRVEAKQYGGDDTALNGIRLFCIENDDRRFLYSVESHTGHFGEWMEPQWCPRGTLSSFQLRVEPHLGFFGDDTSVNNIRFRCSTNPTLEGRGMTWGEYGEWSDECRTGGICGIQTKMEVYQGVLDDTSLNDVRFYCCTQSQQ</sequence>